<feature type="compositionally biased region" description="Basic and acidic residues" evidence="8">
    <location>
        <begin position="8"/>
        <end position="17"/>
    </location>
</feature>
<comment type="subcellular location">
    <subcellularLocation>
        <location evidence="1">Nucleus</location>
    </subcellularLocation>
</comment>
<feature type="region of interest" description="Disordered" evidence="8">
    <location>
        <begin position="259"/>
        <end position="307"/>
    </location>
</feature>
<evidence type="ECO:0000256" key="4">
    <source>
        <dbReference type="ARBA" id="ARBA00022771"/>
    </source>
</evidence>
<evidence type="ECO:0000256" key="6">
    <source>
        <dbReference type="ARBA" id="ARBA00023242"/>
    </source>
</evidence>
<keyword evidence="3" id="KW-0677">Repeat</keyword>
<feature type="domain" description="CCHC-type" evidence="9">
    <location>
        <begin position="184"/>
        <end position="199"/>
    </location>
</feature>
<dbReference type="InterPro" id="IPR036875">
    <property type="entry name" value="Znf_CCHC_sf"/>
</dbReference>
<dbReference type="InterPro" id="IPR001878">
    <property type="entry name" value="Znf_CCHC"/>
</dbReference>
<dbReference type="PANTHER" id="PTHR46543:SF1">
    <property type="entry name" value="ZINC FINGER CCHC DOMAIN-CONTAINING PROTEIN 7"/>
    <property type="match status" value="1"/>
</dbReference>
<evidence type="ECO:0000256" key="1">
    <source>
        <dbReference type="ARBA" id="ARBA00004123"/>
    </source>
</evidence>
<dbReference type="OrthoDB" id="3970241at2759"/>
<dbReference type="EMBL" id="FQNF01000010">
    <property type="protein sequence ID" value="SGZ38616.1"/>
    <property type="molecule type" value="Genomic_DNA"/>
</dbReference>
<dbReference type="SUPFAM" id="SSF57756">
    <property type="entry name" value="Retrovirus zinc finger-like domains"/>
    <property type="match status" value="1"/>
</dbReference>
<sequence length="307" mass="35300">MSDDPVEENSKSTDTFDKQTLLNDPEHLRAVRGANRYFATEEDLKKQAMGSDKDEDDYREEELCKLCLLPGHFARDCKTIKCDYCGVLNDHPSYKCDKVIKCLKCGQMGHIRKECPVTLHRGKPQGISYRETAKTNTLPGIGLYCRTCESRKHNREKCPDIWRSYKLLSGHEKTAVLNSQLIFCYRCGNKGHYGDDCRQMSGYSYSSVAGANLENESAFSIMNLPKKLFNEYEKLQRMGSQNYYDRVRETQARKTFHRPPVSYHNRNNINRKSNGQGSRFNNSQYNRGNGFNRTVNNSINLPKGGRI</sequence>
<dbReference type="Pfam" id="PF21759">
    <property type="entry name" value="AIR2-like_ZnK4"/>
    <property type="match status" value="1"/>
</dbReference>
<dbReference type="Proteomes" id="UP000183365">
    <property type="component" value="Unassembled WGS sequence"/>
</dbReference>
<dbReference type="GO" id="GO:0071031">
    <property type="term" value="P:nuclear mRNA surveillance of mRNA 3'-end processing"/>
    <property type="evidence" value="ECO:0007669"/>
    <property type="project" value="TreeGrafter"/>
</dbReference>
<dbReference type="GO" id="GO:0071036">
    <property type="term" value="P:nuclear polyadenylation-dependent snoRNA catabolic process"/>
    <property type="evidence" value="ECO:0007669"/>
    <property type="project" value="TreeGrafter"/>
</dbReference>
<dbReference type="Gene3D" id="4.10.60.10">
    <property type="entry name" value="Zinc finger, CCHC-type"/>
    <property type="match status" value="2"/>
</dbReference>
<evidence type="ECO:0000259" key="9">
    <source>
        <dbReference type="PROSITE" id="PS50158"/>
    </source>
</evidence>
<reference evidence="11" key="1">
    <citation type="submission" date="2016-11" db="EMBL/GenBank/DDBJ databases">
        <authorList>
            <person name="Guldener U."/>
        </authorList>
    </citation>
    <scope>NUCLEOTIDE SEQUENCE [LARGE SCALE GENOMIC DNA]</scope>
</reference>
<dbReference type="VEuPathDB" id="FungiDB:HGUI_00816"/>
<protein>
    <recommendedName>
        <fullName evidence="9">CCHC-type domain-containing protein</fullName>
    </recommendedName>
</protein>
<keyword evidence="11" id="KW-1185">Reference proteome</keyword>
<feature type="compositionally biased region" description="Polar residues" evidence="8">
    <location>
        <begin position="264"/>
        <end position="300"/>
    </location>
</feature>
<dbReference type="GO" id="GO:0071039">
    <property type="term" value="P:nuclear polyadenylation-dependent CUT catabolic process"/>
    <property type="evidence" value="ECO:0007669"/>
    <property type="project" value="TreeGrafter"/>
</dbReference>
<dbReference type="AlphaFoldDB" id="A0A1L0AWY0"/>
<dbReference type="GO" id="GO:0071037">
    <property type="term" value="P:nuclear polyadenylation-dependent snRNA catabolic process"/>
    <property type="evidence" value="ECO:0007669"/>
    <property type="project" value="TreeGrafter"/>
</dbReference>
<evidence type="ECO:0000313" key="10">
    <source>
        <dbReference type="EMBL" id="SGZ38616.1"/>
    </source>
</evidence>
<dbReference type="GO" id="GO:0031499">
    <property type="term" value="C:TRAMP complex"/>
    <property type="evidence" value="ECO:0007669"/>
    <property type="project" value="TreeGrafter"/>
</dbReference>
<evidence type="ECO:0000256" key="8">
    <source>
        <dbReference type="SAM" id="MobiDB-lite"/>
    </source>
</evidence>
<feature type="region of interest" description="Disordered" evidence="8">
    <location>
        <begin position="1"/>
        <end position="22"/>
    </location>
</feature>
<evidence type="ECO:0000256" key="5">
    <source>
        <dbReference type="ARBA" id="ARBA00022833"/>
    </source>
</evidence>
<dbReference type="GO" id="GO:0071035">
    <property type="term" value="P:nuclear polyadenylation-dependent rRNA catabolic process"/>
    <property type="evidence" value="ECO:0007669"/>
    <property type="project" value="TreeGrafter"/>
</dbReference>
<dbReference type="Pfam" id="PF00098">
    <property type="entry name" value="zf-CCHC"/>
    <property type="match status" value="2"/>
</dbReference>
<proteinExistence type="predicted"/>
<dbReference type="InterPro" id="IPR051644">
    <property type="entry name" value="TRAMP_AT-DNA-binding"/>
</dbReference>
<feature type="domain" description="CCHC-type" evidence="9">
    <location>
        <begin position="101"/>
        <end position="116"/>
    </location>
</feature>
<dbReference type="GO" id="GO:0071038">
    <property type="term" value="P:TRAMP-dependent tRNA surveillance pathway"/>
    <property type="evidence" value="ECO:0007669"/>
    <property type="project" value="TreeGrafter"/>
</dbReference>
<evidence type="ECO:0000256" key="3">
    <source>
        <dbReference type="ARBA" id="ARBA00022737"/>
    </source>
</evidence>
<keyword evidence="6" id="KW-0539">Nucleus</keyword>
<dbReference type="PANTHER" id="PTHR46543">
    <property type="entry name" value="ZINC FINGER CCHC DOMAIN-CONTAINING PROTEIN 7"/>
    <property type="match status" value="1"/>
</dbReference>
<dbReference type="SMART" id="SM00343">
    <property type="entry name" value="ZnF_C2HC"/>
    <property type="match status" value="5"/>
</dbReference>
<dbReference type="InterPro" id="IPR049024">
    <property type="entry name" value="AIR2-like_ZnK4"/>
</dbReference>
<keyword evidence="5" id="KW-0862">Zinc</keyword>
<dbReference type="GO" id="GO:0003723">
    <property type="term" value="F:RNA binding"/>
    <property type="evidence" value="ECO:0007669"/>
    <property type="project" value="TreeGrafter"/>
</dbReference>
<evidence type="ECO:0000256" key="7">
    <source>
        <dbReference type="PROSITE-ProRule" id="PRU00047"/>
    </source>
</evidence>
<name>A0A1L0AWY0_9ASCO</name>
<organism evidence="10 11">
    <name type="scientific">Hanseniaspora guilliermondii</name>
    <dbReference type="NCBI Taxonomy" id="56406"/>
    <lineage>
        <taxon>Eukaryota</taxon>
        <taxon>Fungi</taxon>
        <taxon>Dikarya</taxon>
        <taxon>Ascomycota</taxon>
        <taxon>Saccharomycotina</taxon>
        <taxon>Saccharomycetes</taxon>
        <taxon>Saccharomycodales</taxon>
        <taxon>Saccharomycodaceae</taxon>
        <taxon>Hanseniaspora</taxon>
    </lineage>
</organism>
<gene>
    <name evidence="10" type="ORF">HGUI_00816</name>
</gene>
<dbReference type="PROSITE" id="PS50158">
    <property type="entry name" value="ZF_CCHC"/>
    <property type="match status" value="2"/>
</dbReference>
<keyword evidence="2" id="KW-0479">Metal-binding</keyword>
<evidence type="ECO:0000313" key="11">
    <source>
        <dbReference type="Proteomes" id="UP000183365"/>
    </source>
</evidence>
<dbReference type="GO" id="GO:0008270">
    <property type="term" value="F:zinc ion binding"/>
    <property type="evidence" value="ECO:0007669"/>
    <property type="project" value="UniProtKB-KW"/>
</dbReference>
<accession>A0A1L0AWY0</accession>
<evidence type="ECO:0000256" key="2">
    <source>
        <dbReference type="ARBA" id="ARBA00022723"/>
    </source>
</evidence>
<keyword evidence="4 7" id="KW-0863">Zinc-finger</keyword>